<proteinExistence type="predicted"/>
<evidence type="ECO:0000313" key="2">
    <source>
        <dbReference type="Proteomes" id="UP000218164"/>
    </source>
</evidence>
<organism evidence="1 2">
    <name type="scientific">Methanosarcina spelaei</name>
    <dbReference type="NCBI Taxonomy" id="1036679"/>
    <lineage>
        <taxon>Archaea</taxon>
        <taxon>Methanobacteriati</taxon>
        <taxon>Methanobacteriota</taxon>
        <taxon>Stenosarchaea group</taxon>
        <taxon>Methanomicrobia</taxon>
        <taxon>Methanosarcinales</taxon>
        <taxon>Methanosarcinaceae</taxon>
        <taxon>Methanosarcina</taxon>
    </lineage>
</organism>
<protein>
    <submittedName>
        <fullName evidence="1">Uncharacterized protein</fullName>
    </submittedName>
</protein>
<sequence length="73" mass="8648">MWSTQASVDILTVIFKESDVESGEIFKKNLIYINLKDFLRIQRRQVNGVYKPDCYVFVFQEFPNTFTEMGVLF</sequence>
<comment type="caution">
    <text evidence="1">The sequence shown here is derived from an EMBL/GenBank/DDBJ whole genome shotgun (WGS) entry which is preliminary data.</text>
</comment>
<dbReference type="AlphaFoldDB" id="A0A2A2HYY4"/>
<dbReference type="EMBL" id="LMVP01000006">
    <property type="protein sequence ID" value="PAV14440.1"/>
    <property type="molecule type" value="Genomic_DNA"/>
</dbReference>
<evidence type="ECO:0000313" key="1">
    <source>
        <dbReference type="EMBL" id="PAV14440.1"/>
    </source>
</evidence>
<reference evidence="1 2" key="1">
    <citation type="journal article" date="2017" name="BMC Genomics">
        <title>Genomic analysis of methanogenic archaea reveals a shift towards energy conservation.</title>
        <authorList>
            <person name="Gilmore S.P."/>
            <person name="Henske J.K."/>
            <person name="Sexton J.A."/>
            <person name="Solomon K.V."/>
            <person name="Seppala S."/>
            <person name="Yoo J.I."/>
            <person name="Huyett L.M."/>
            <person name="Pressman A."/>
            <person name="Cogan J.Z."/>
            <person name="Kivenson V."/>
            <person name="Peng X."/>
            <person name="Tan Y."/>
            <person name="Valentine D.L."/>
            <person name="O'Malley M.A."/>
        </authorList>
    </citation>
    <scope>NUCLEOTIDE SEQUENCE [LARGE SCALE GENOMIC DNA]</scope>
    <source>
        <strain evidence="1 2">MC-15</strain>
    </source>
</reference>
<gene>
    <name evidence="1" type="ORF">ASJ81_13855</name>
</gene>
<dbReference type="Proteomes" id="UP000218164">
    <property type="component" value="Unassembled WGS sequence"/>
</dbReference>
<accession>A0A2A2HYY4</accession>
<keyword evidence="2" id="KW-1185">Reference proteome</keyword>
<name>A0A2A2HYY4_9EURY</name>